<evidence type="ECO:0000256" key="1">
    <source>
        <dbReference type="SAM" id="MobiDB-lite"/>
    </source>
</evidence>
<dbReference type="EMBL" id="JARAKH010000016">
    <property type="protein sequence ID" value="KAK8396297.1"/>
    <property type="molecule type" value="Genomic_DNA"/>
</dbReference>
<feature type="region of interest" description="Disordered" evidence="1">
    <location>
        <begin position="1"/>
        <end position="31"/>
    </location>
</feature>
<comment type="caution">
    <text evidence="2">The sequence shown here is derived from an EMBL/GenBank/DDBJ whole genome shotgun (WGS) entry which is preliminary data.</text>
</comment>
<dbReference type="Proteomes" id="UP001487740">
    <property type="component" value="Unassembled WGS sequence"/>
</dbReference>
<dbReference type="AlphaFoldDB" id="A0AAW0U893"/>
<sequence length="86" mass="9677">MSFLHTLPHSQRAAKQQQVCGGRLGGKAGPTFRQRARGRCDIYEHELRRSSGENNNVVHYRVRLSAVRAGGNTLLWDCRLSTSLQN</sequence>
<proteinExistence type="predicted"/>
<name>A0AAW0U893_SCYPA</name>
<evidence type="ECO:0000313" key="2">
    <source>
        <dbReference type="EMBL" id="KAK8396297.1"/>
    </source>
</evidence>
<protein>
    <submittedName>
        <fullName evidence="2">Uncharacterized protein</fullName>
    </submittedName>
</protein>
<evidence type="ECO:0000313" key="3">
    <source>
        <dbReference type="Proteomes" id="UP001487740"/>
    </source>
</evidence>
<gene>
    <name evidence="2" type="ORF">O3P69_005381</name>
</gene>
<reference evidence="2 3" key="1">
    <citation type="submission" date="2023-03" db="EMBL/GenBank/DDBJ databases">
        <title>High-quality genome of Scylla paramamosain provides insights in environmental adaptation.</title>
        <authorList>
            <person name="Zhang L."/>
        </authorList>
    </citation>
    <scope>NUCLEOTIDE SEQUENCE [LARGE SCALE GENOMIC DNA]</scope>
    <source>
        <strain evidence="2">LZ_2023a</strain>
        <tissue evidence="2">Muscle</tissue>
    </source>
</reference>
<organism evidence="2 3">
    <name type="scientific">Scylla paramamosain</name>
    <name type="common">Mud crab</name>
    <dbReference type="NCBI Taxonomy" id="85552"/>
    <lineage>
        <taxon>Eukaryota</taxon>
        <taxon>Metazoa</taxon>
        <taxon>Ecdysozoa</taxon>
        <taxon>Arthropoda</taxon>
        <taxon>Crustacea</taxon>
        <taxon>Multicrustacea</taxon>
        <taxon>Malacostraca</taxon>
        <taxon>Eumalacostraca</taxon>
        <taxon>Eucarida</taxon>
        <taxon>Decapoda</taxon>
        <taxon>Pleocyemata</taxon>
        <taxon>Brachyura</taxon>
        <taxon>Eubrachyura</taxon>
        <taxon>Portunoidea</taxon>
        <taxon>Portunidae</taxon>
        <taxon>Portuninae</taxon>
        <taxon>Scylla</taxon>
    </lineage>
</organism>
<accession>A0AAW0U893</accession>
<keyword evidence="3" id="KW-1185">Reference proteome</keyword>